<reference evidence="2" key="1">
    <citation type="submission" date="2020-06" db="EMBL/GenBank/DDBJ databases">
        <title>Insight into the genomes of haloalkaliphilic bacilli from Kenyan soda lakes.</title>
        <authorList>
            <person name="Mwirichia R."/>
            <person name="Villamizar G.C."/>
            <person name="Poehlein A."/>
            <person name="Mugweru J."/>
            <person name="Kipnyargis A."/>
            <person name="Kiplimo D."/>
            <person name="Orwa P."/>
            <person name="Daniel R."/>
        </authorList>
    </citation>
    <scope>NUCLEOTIDE SEQUENCE</scope>
    <source>
        <strain evidence="2">B1096_S55</strain>
    </source>
</reference>
<evidence type="ECO:0000313" key="3">
    <source>
        <dbReference type="Proteomes" id="UP001057753"/>
    </source>
</evidence>
<keyword evidence="1" id="KW-1133">Transmembrane helix</keyword>
<gene>
    <name evidence="2" type="ORF">HXA33_16465</name>
</gene>
<feature type="transmembrane region" description="Helical" evidence="1">
    <location>
        <begin position="12"/>
        <end position="31"/>
    </location>
</feature>
<keyword evidence="1" id="KW-0812">Transmembrane</keyword>
<dbReference type="EMBL" id="JABXYM010000001">
    <property type="protein sequence ID" value="MCR6098135.1"/>
    <property type="molecule type" value="Genomic_DNA"/>
</dbReference>
<evidence type="ECO:0000313" key="2">
    <source>
        <dbReference type="EMBL" id="MCR6098135.1"/>
    </source>
</evidence>
<evidence type="ECO:0000256" key="1">
    <source>
        <dbReference type="SAM" id="Phobius"/>
    </source>
</evidence>
<dbReference type="Proteomes" id="UP001057753">
    <property type="component" value="Unassembled WGS sequence"/>
</dbReference>
<keyword evidence="1" id="KW-0472">Membrane</keyword>
<name>A0A9Q4B4S2_SALAG</name>
<keyword evidence="3" id="KW-1185">Reference proteome</keyword>
<sequence length="190" mass="22074">MTKIKKIKKKMSLLVFSSVIVLGMWLAWDLIKDDERLIEQEVHSLHQLYTELIHIELINNEYSLAFYEWGNLEHIGVVELEKTLFGWRFSSSMSERVGQDAFYVELNHFSVISQAVPSTVDEVYIELPNGNIHNAKLIEGEELINKYWIYYSDTEILSQAIVTTYDKNGDKLSEVKMPDEPNEGLDRTVE</sequence>
<accession>A0A9Q4B4S2</accession>
<proteinExistence type="predicted"/>
<protein>
    <submittedName>
        <fullName evidence="2">Uncharacterized protein</fullName>
    </submittedName>
</protein>
<dbReference type="AlphaFoldDB" id="A0A9Q4B4S2"/>
<comment type="caution">
    <text evidence="2">The sequence shown here is derived from an EMBL/GenBank/DDBJ whole genome shotgun (WGS) entry which is preliminary data.</text>
</comment>
<dbReference type="RefSeq" id="WP_257822515.1">
    <property type="nucleotide sequence ID" value="NZ_JABXYM010000001.1"/>
</dbReference>
<organism evidence="2 3">
    <name type="scientific">Salipaludibacillus agaradhaerens</name>
    <name type="common">Bacillus agaradhaerens</name>
    <dbReference type="NCBI Taxonomy" id="76935"/>
    <lineage>
        <taxon>Bacteria</taxon>
        <taxon>Bacillati</taxon>
        <taxon>Bacillota</taxon>
        <taxon>Bacilli</taxon>
        <taxon>Bacillales</taxon>
        <taxon>Bacillaceae</taxon>
    </lineage>
</organism>